<dbReference type="InterPro" id="IPR028889">
    <property type="entry name" value="USP"/>
</dbReference>
<dbReference type="SUPFAM" id="SSF51110">
    <property type="entry name" value="alpha-D-mannose-specific plant lectins"/>
    <property type="match status" value="2"/>
</dbReference>
<dbReference type="CDD" id="cd02657">
    <property type="entry name" value="Peptidase_C19A"/>
    <property type="match status" value="1"/>
</dbReference>
<evidence type="ECO:0000256" key="2">
    <source>
        <dbReference type="ARBA" id="ARBA00009085"/>
    </source>
</evidence>
<evidence type="ECO:0000256" key="6">
    <source>
        <dbReference type="ARBA" id="ARBA00022729"/>
    </source>
</evidence>
<dbReference type="Gene3D" id="3.90.70.10">
    <property type="entry name" value="Cysteine proteinases"/>
    <property type="match status" value="1"/>
</dbReference>
<sequence>MLRWIVNEMHKAGNICVAAFDSTCSVSVKWQKKVFEGIEIDPTLPPYVFKAQLYDLTGVPPERQKIMVKGGLLKDDADWSAIGVKDGQKLMMMGTADEIVKAPEKAIVFAEDLPEEEQATHLGYSAGLVNLGNTCYMNSTVQCLKSVPELKSALSNYALTGRSADVDQTSHMLTVATRELFGDLDRSVNAVSPTQFWMILRKKFPQFSQLQNGMHMQQDAEECWTQLLYTLSQSLKAPTSSEDSDAVKALFGVNLRSRVHCQESGEESSETEYVYSLKCHISHEVNHLHEGLKHGLKGELEKTSPALGRTALYLKESLIDSLPRYLTVQFVRFFWKRETNQKAKILRKVDYPLELDIFDLCSEELRKKLEAPRQKLRDEEGKKLGLQPKSTSKDSDVKMTDAEASSKESGESSTVTQPEGGSSEKGTLHMTGIYDLVSVLTHKGRSADSGHYVAWVKQESGKWIQYDDSHPSLQREEDITKLSGGGDWHMAYIIMYKARFVTGCLWSSGETYDLRLLLLGDGACLGETSPPPWFYHPVQRRSLRRSGLTAKETVCSPDTGDVTAYFGSSFCPGLFLLPVEKWSRRLTLALVDYYSGVKGSGADFSFGRGDCNDLSSSSWKVDVRKCVLAVSERCVDREAAIGGSDRSGSSWSSPNSTFSVSFVPSSSPGSFLAAVSFAGNVTVWSAGSVDSRGSLRLLPSGSLRLISGSNTTVWDSGTDGLGVVSATIDDSGELRLLNNRSITVWSSFDHPTDTVVQSQNFTAGMVLRSGNYSFQLERRGNLTLKWNNSTTYWSQGLNSSLNMSLSSLSLHTNGLLLIFDSTHSGGAEIIYSVDYGEGSNNFMFLKLDDDGNLRIYSSATRNNGPMMARWSAVADQCLVYGYCGNFGICTYNDTSPICLRPSRNFDHVDENDKRKGCKRRVELSDCFDNATMVDLDHTRLITDPADPNSEVGSSSCGSNCLLSSTCLASVSLSDGSGNCWQKQNGGSFITGYESPLVKTTSYVKVCGPVLRNGPLVATKDDRKSSKLKLILGVSAASVVMIIIIVAVIVSAKKARKSDWNGENIEEITNPTRRPAMIKVIEMLEGSLEALEVPPKHILCLTATRVPDTTEDSNNETSSFSYPSQFERGTLSGEDTLRISA</sequence>
<dbReference type="Pfam" id="PF00240">
    <property type="entry name" value="ubiquitin"/>
    <property type="match status" value="1"/>
</dbReference>
<comment type="similarity">
    <text evidence="2">Belongs to the peptidase C19 family.</text>
</comment>
<dbReference type="InterPro" id="IPR001394">
    <property type="entry name" value="Peptidase_C19_UCH"/>
</dbReference>
<accession>A0ABQ7YXF6</accession>
<dbReference type="CDD" id="cd16104">
    <property type="entry name" value="Ubl_USP14_like"/>
    <property type="match status" value="1"/>
</dbReference>
<evidence type="ECO:0000313" key="17">
    <source>
        <dbReference type="EMBL" id="KAH0872556.1"/>
    </source>
</evidence>
<keyword evidence="8" id="KW-0378">Hydrolase</keyword>
<evidence type="ECO:0000259" key="16">
    <source>
        <dbReference type="PROSITE" id="PS50927"/>
    </source>
</evidence>
<feature type="compositionally biased region" description="Basic and acidic residues" evidence="12">
    <location>
        <begin position="371"/>
        <end position="383"/>
    </location>
</feature>
<dbReference type="SUPFAM" id="SSF54236">
    <property type="entry name" value="Ubiquitin-like"/>
    <property type="match status" value="1"/>
</dbReference>
<feature type="region of interest" description="Disordered" evidence="12">
    <location>
        <begin position="371"/>
        <end position="427"/>
    </location>
</feature>
<dbReference type="Proteomes" id="UP000824890">
    <property type="component" value="Unassembled WGS sequence"/>
</dbReference>
<evidence type="ECO:0000256" key="7">
    <source>
        <dbReference type="ARBA" id="ARBA00022786"/>
    </source>
</evidence>
<protein>
    <recommendedName>
        <fullName evidence="3">ubiquitinyl hydrolase 1</fullName>
        <ecNumber evidence="3">3.4.19.12</ecNumber>
    </recommendedName>
</protein>
<dbReference type="SUPFAM" id="SSF54001">
    <property type="entry name" value="Cysteine proteinases"/>
    <property type="match status" value="1"/>
</dbReference>
<dbReference type="PANTHER" id="PTHR43982">
    <property type="entry name" value="UBIQUITIN CARBOXYL-TERMINAL HYDROLASE"/>
    <property type="match status" value="1"/>
</dbReference>
<keyword evidence="13" id="KW-1133">Transmembrane helix</keyword>
<dbReference type="Gene3D" id="2.90.10.10">
    <property type="entry name" value="Bulb-type lectin domain"/>
    <property type="match status" value="2"/>
</dbReference>
<dbReference type="InterPro" id="IPR000626">
    <property type="entry name" value="Ubiquitin-like_dom"/>
</dbReference>
<evidence type="ECO:0000256" key="10">
    <source>
        <dbReference type="ARBA" id="ARBA00023157"/>
    </source>
</evidence>
<dbReference type="EC" id="3.4.19.12" evidence="3"/>
<evidence type="ECO:0000256" key="13">
    <source>
        <dbReference type="SAM" id="Phobius"/>
    </source>
</evidence>
<feature type="compositionally biased region" description="Polar residues" evidence="12">
    <location>
        <begin position="1114"/>
        <end position="1123"/>
    </location>
</feature>
<dbReference type="InterPro" id="IPR038765">
    <property type="entry name" value="Papain-like_cys_pep_sf"/>
</dbReference>
<evidence type="ECO:0000256" key="4">
    <source>
        <dbReference type="ARBA" id="ARBA00022471"/>
    </source>
</evidence>
<dbReference type="EMBL" id="JAGKQM010000016">
    <property type="protein sequence ID" value="KAH0872556.1"/>
    <property type="molecule type" value="Genomic_DNA"/>
</dbReference>
<keyword evidence="9" id="KW-0788">Thiol protease</keyword>
<evidence type="ECO:0000256" key="1">
    <source>
        <dbReference type="ARBA" id="ARBA00000707"/>
    </source>
</evidence>
<gene>
    <name evidence="17" type="ORF">HID58_069918</name>
</gene>
<feature type="region of interest" description="Disordered" evidence="12">
    <location>
        <begin position="1107"/>
        <end position="1140"/>
    </location>
</feature>
<organism evidence="17 18">
    <name type="scientific">Brassica napus</name>
    <name type="common">Rape</name>
    <dbReference type="NCBI Taxonomy" id="3708"/>
    <lineage>
        <taxon>Eukaryota</taxon>
        <taxon>Viridiplantae</taxon>
        <taxon>Streptophyta</taxon>
        <taxon>Embryophyta</taxon>
        <taxon>Tracheophyta</taxon>
        <taxon>Spermatophyta</taxon>
        <taxon>Magnoliopsida</taxon>
        <taxon>eudicotyledons</taxon>
        <taxon>Gunneridae</taxon>
        <taxon>Pentapetalae</taxon>
        <taxon>rosids</taxon>
        <taxon>malvids</taxon>
        <taxon>Brassicales</taxon>
        <taxon>Brassicaceae</taxon>
        <taxon>Brassiceae</taxon>
        <taxon>Brassica</taxon>
    </lineage>
</organism>
<keyword evidence="4" id="KW-0713">Self-incompatibility</keyword>
<dbReference type="InterPro" id="IPR036426">
    <property type="entry name" value="Bulb-type_lectin_dom_sf"/>
</dbReference>
<dbReference type="PANTHER" id="PTHR43982:SF3">
    <property type="entry name" value="UBIQUITIN CARBOXYL-TERMINAL HYDROLASE"/>
    <property type="match status" value="1"/>
</dbReference>
<dbReference type="Gene3D" id="3.10.20.90">
    <property type="entry name" value="Phosphatidylinositol 3-kinase Catalytic Subunit, Chain A, domain 1"/>
    <property type="match status" value="1"/>
</dbReference>
<dbReference type="InterPro" id="IPR044635">
    <property type="entry name" value="UBP14-like"/>
</dbReference>
<evidence type="ECO:0000256" key="12">
    <source>
        <dbReference type="SAM" id="MobiDB-lite"/>
    </source>
</evidence>
<feature type="compositionally biased region" description="Basic and acidic residues" evidence="12">
    <location>
        <begin position="391"/>
        <end position="410"/>
    </location>
</feature>
<reference evidence="17 18" key="1">
    <citation type="submission" date="2021-05" db="EMBL/GenBank/DDBJ databases">
        <title>Genome Assembly of Synthetic Allotetraploid Brassica napus Reveals Homoeologous Exchanges between Subgenomes.</title>
        <authorList>
            <person name="Davis J.T."/>
        </authorList>
    </citation>
    <scope>NUCLEOTIDE SEQUENCE [LARGE SCALE GENOMIC DNA]</scope>
    <source>
        <strain evidence="18">cv. Da-Ae</strain>
        <tissue evidence="17">Seedling</tissue>
    </source>
</reference>
<evidence type="ECO:0000259" key="15">
    <source>
        <dbReference type="PROSITE" id="PS50235"/>
    </source>
</evidence>
<feature type="domain" description="USP" evidence="15">
    <location>
        <begin position="126"/>
        <end position="499"/>
    </location>
</feature>
<dbReference type="Pfam" id="PF01453">
    <property type="entry name" value="B_lectin"/>
    <property type="match status" value="1"/>
</dbReference>
<dbReference type="Pfam" id="PF00954">
    <property type="entry name" value="S_locus_glycop"/>
    <property type="match status" value="1"/>
</dbReference>
<evidence type="ECO:0000256" key="5">
    <source>
        <dbReference type="ARBA" id="ARBA00022670"/>
    </source>
</evidence>
<keyword evidence="7" id="KW-0833">Ubl conjugation pathway</keyword>
<evidence type="ECO:0000259" key="14">
    <source>
        <dbReference type="PROSITE" id="PS50053"/>
    </source>
</evidence>
<keyword evidence="5" id="KW-0645">Protease</keyword>
<name>A0ABQ7YXF6_BRANA</name>
<comment type="catalytic activity">
    <reaction evidence="1">
        <text>Thiol-dependent hydrolysis of ester, thioester, amide, peptide and isopeptide bonds formed by the C-terminal Gly of ubiquitin (a 76-residue protein attached to proteins as an intracellular targeting signal).</text>
        <dbReference type="EC" id="3.4.19.12"/>
    </reaction>
</comment>
<evidence type="ECO:0000313" key="18">
    <source>
        <dbReference type="Proteomes" id="UP000824890"/>
    </source>
</evidence>
<dbReference type="InterPro" id="IPR018200">
    <property type="entry name" value="USP_CS"/>
</dbReference>
<dbReference type="InterPro" id="IPR000858">
    <property type="entry name" value="S_locus_glycoprot_dom"/>
</dbReference>
<dbReference type="PROSITE" id="PS00973">
    <property type="entry name" value="USP_2"/>
    <property type="match status" value="1"/>
</dbReference>
<feature type="domain" description="Ubiquitin-like" evidence="14">
    <location>
        <begin position="24"/>
        <end position="93"/>
    </location>
</feature>
<keyword evidence="13" id="KW-0472">Membrane</keyword>
<dbReference type="InterPro" id="IPR029071">
    <property type="entry name" value="Ubiquitin-like_domsf"/>
</dbReference>
<comment type="caution">
    <text evidence="17">The sequence shown here is derived from an EMBL/GenBank/DDBJ whole genome shotgun (WGS) entry which is preliminary data.</text>
</comment>
<feature type="domain" description="Bulb-type lectin" evidence="16">
    <location>
        <begin position="752"/>
        <end position="868"/>
    </location>
</feature>
<dbReference type="PROSITE" id="PS50053">
    <property type="entry name" value="UBIQUITIN_2"/>
    <property type="match status" value="1"/>
</dbReference>
<dbReference type="InterPro" id="IPR001480">
    <property type="entry name" value="Bulb-type_lectin_dom"/>
</dbReference>
<dbReference type="SMART" id="SM00108">
    <property type="entry name" value="B_lectin"/>
    <property type="match status" value="1"/>
</dbReference>
<dbReference type="Pfam" id="PF00443">
    <property type="entry name" value="UCH"/>
    <property type="match status" value="1"/>
</dbReference>
<evidence type="ECO:0000256" key="8">
    <source>
        <dbReference type="ARBA" id="ARBA00022801"/>
    </source>
</evidence>
<evidence type="ECO:0000256" key="3">
    <source>
        <dbReference type="ARBA" id="ARBA00012759"/>
    </source>
</evidence>
<dbReference type="PROSITE" id="PS50235">
    <property type="entry name" value="USP_3"/>
    <property type="match status" value="1"/>
</dbReference>
<feature type="transmembrane region" description="Helical" evidence="13">
    <location>
        <begin position="1029"/>
        <end position="1049"/>
    </location>
</feature>
<evidence type="ECO:0000256" key="9">
    <source>
        <dbReference type="ARBA" id="ARBA00022807"/>
    </source>
</evidence>
<dbReference type="InterPro" id="IPR019954">
    <property type="entry name" value="Ubiquitin_CS"/>
</dbReference>
<dbReference type="SMART" id="SM00213">
    <property type="entry name" value="UBQ"/>
    <property type="match status" value="1"/>
</dbReference>
<proteinExistence type="inferred from homology"/>
<dbReference type="PROSITE" id="PS00299">
    <property type="entry name" value="UBIQUITIN_1"/>
    <property type="match status" value="1"/>
</dbReference>
<keyword evidence="13" id="KW-0812">Transmembrane</keyword>
<feature type="domain" description="Bulb-type lectin" evidence="16">
    <location>
        <begin position="636"/>
        <end position="749"/>
    </location>
</feature>
<keyword evidence="18" id="KW-1185">Reference proteome</keyword>
<evidence type="ECO:0000256" key="11">
    <source>
        <dbReference type="ARBA" id="ARBA00023180"/>
    </source>
</evidence>
<dbReference type="PROSITE" id="PS00972">
    <property type="entry name" value="USP_1"/>
    <property type="match status" value="1"/>
</dbReference>
<keyword evidence="11" id="KW-0325">Glycoprotein</keyword>
<dbReference type="PROSITE" id="PS50927">
    <property type="entry name" value="BULB_LECTIN"/>
    <property type="match status" value="2"/>
</dbReference>
<keyword evidence="6" id="KW-0732">Signal</keyword>
<keyword evidence="10" id="KW-1015">Disulfide bond</keyword>